<dbReference type="AlphaFoldDB" id="A0A2A5RIE5"/>
<dbReference type="Proteomes" id="UP000218181">
    <property type="component" value="Unassembled WGS sequence"/>
</dbReference>
<sequence length="180" mass="21211">MKKIIDLKITDAVENFEEDISHEIISKLALTEQNYEQVSSEIKELIIAFVHFKVDELKLIQVDQKHWNIEANKCFYLYYRLPSGENLDIELDITIEISNVNIMIEDYSTESLWCQLACLLDSDDKAFEIVDRLPLYAFSRDSLEEFVKRMIEAEKNSNTEWNLSTSADEYFEEEKNHVKL</sequence>
<accession>A0A2A5RIE5</accession>
<evidence type="ECO:0000313" key="1">
    <source>
        <dbReference type="EMBL" id="PCR98891.1"/>
    </source>
</evidence>
<gene>
    <name evidence="1" type="ORF">RT41_GL000630</name>
</gene>
<reference evidence="1 2" key="1">
    <citation type="submission" date="2014-12" db="EMBL/GenBank/DDBJ databases">
        <title>Draft genome sequences of 10 type strains of Lactococcus.</title>
        <authorList>
            <person name="Sun Z."/>
            <person name="Zhong Z."/>
            <person name="Liu W."/>
            <person name="Zhang W."/>
            <person name="Zhang H."/>
        </authorList>
    </citation>
    <scope>NUCLEOTIDE SEQUENCE [LARGE SCALE GENOMIC DNA]</scope>
    <source>
        <strain evidence="1 2">JCM 16395</strain>
    </source>
</reference>
<dbReference type="RefSeq" id="WP_054639891.1">
    <property type="nucleotide sequence ID" value="NZ_BBAL01000015.1"/>
</dbReference>
<evidence type="ECO:0000313" key="2">
    <source>
        <dbReference type="Proteomes" id="UP000218181"/>
    </source>
</evidence>
<keyword evidence="2" id="KW-1185">Reference proteome</keyword>
<dbReference type="EMBL" id="JXJU01000018">
    <property type="protein sequence ID" value="PCR98891.1"/>
    <property type="molecule type" value="Genomic_DNA"/>
</dbReference>
<dbReference type="STRING" id="1291764.GCA_001311235_02893"/>
<name>A0A2A5RIE5_9LACT</name>
<organism evidence="1 2">
    <name type="scientific">Lactococcus fujiensis JCM 16395</name>
    <dbReference type="NCBI Taxonomy" id="1291764"/>
    <lineage>
        <taxon>Bacteria</taxon>
        <taxon>Bacillati</taxon>
        <taxon>Bacillota</taxon>
        <taxon>Bacilli</taxon>
        <taxon>Lactobacillales</taxon>
        <taxon>Streptococcaceae</taxon>
        <taxon>Lactococcus</taxon>
    </lineage>
</organism>
<proteinExistence type="predicted"/>
<comment type="caution">
    <text evidence="1">The sequence shown here is derived from an EMBL/GenBank/DDBJ whole genome shotgun (WGS) entry which is preliminary data.</text>
</comment>
<protein>
    <submittedName>
        <fullName evidence="1">Uncharacterized protein</fullName>
    </submittedName>
</protein>